<organism evidence="1 2">
    <name type="scientific">Haemaphysalis longicornis</name>
    <name type="common">Bush tick</name>
    <dbReference type="NCBI Taxonomy" id="44386"/>
    <lineage>
        <taxon>Eukaryota</taxon>
        <taxon>Metazoa</taxon>
        <taxon>Ecdysozoa</taxon>
        <taxon>Arthropoda</taxon>
        <taxon>Chelicerata</taxon>
        <taxon>Arachnida</taxon>
        <taxon>Acari</taxon>
        <taxon>Parasitiformes</taxon>
        <taxon>Ixodida</taxon>
        <taxon>Ixodoidea</taxon>
        <taxon>Ixodidae</taxon>
        <taxon>Haemaphysalinae</taxon>
        <taxon>Haemaphysalis</taxon>
    </lineage>
</organism>
<protein>
    <submittedName>
        <fullName evidence="1">Uncharacterized protein</fullName>
    </submittedName>
</protein>
<proteinExistence type="predicted"/>
<accession>A0A9J6HA28</accession>
<dbReference type="VEuPathDB" id="VectorBase:HLOH_048136"/>
<comment type="caution">
    <text evidence="1">The sequence shown here is derived from an EMBL/GenBank/DDBJ whole genome shotgun (WGS) entry which is preliminary data.</text>
</comment>
<evidence type="ECO:0000313" key="1">
    <source>
        <dbReference type="EMBL" id="KAH9383605.1"/>
    </source>
</evidence>
<dbReference type="Proteomes" id="UP000821853">
    <property type="component" value="Unassembled WGS sequence"/>
</dbReference>
<reference evidence="1 2" key="1">
    <citation type="journal article" date="2020" name="Cell">
        <title>Large-Scale Comparative Analyses of Tick Genomes Elucidate Their Genetic Diversity and Vector Capacities.</title>
        <authorList>
            <consortium name="Tick Genome and Microbiome Consortium (TIGMIC)"/>
            <person name="Jia N."/>
            <person name="Wang J."/>
            <person name="Shi W."/>
            <person name="Du L."/>
            <person name="Sun Y."/>
            <person name="Zhan W."/>
            <person name="Jiang J.F."/>
            <person name="Wang Q."/>
            <person name="Zhang B."/>
            <person name="Ji P."/>
            <person name="Bell-Sakyi L."/>
            <person name="Cui X.M."/>
            <person name="Yuan T.T."/>
            <person name="Jiang B.G."/>
            <person name="Yang W.F."/>
            <person name="Lam T.T."/>
            <person name="Chang Q.C."/>
            <person name="Ding S.J."/>
            <person name="Wang X.J."/>
            <person name="Zhu J.G."/>
            <person name="Ruan X.D."/>
            <person name="Zhao L."/>
            <person name="Wei J.T."/>
            <person name="Ye R.Z."/>
            <person name="Que T.C."/>
            <person name="Du C.H."/>
            <person name="Zhou Y.H."/>
            <person name="Cheng J.X."/>
            <person name="Dai P.F."/>
            <person name="Guo W.B."/>
            <person name="Han X.H."/>
            <person name="Huang E.J."/>
            <person name="Li L.F."/>
            <person name="Wei W."/>
            <person name="Gao Y.C."/>
            <person name="Liu J.Z."/>
            <person name="Shao H.Z."/>
            <person name="Wang X."/>
            <person name="Wang C.C."/>
            <person name="Yang T.C."/>
            <person name="Huo Q.B."/>
            <person name="Li W."/>
            <person name="Chen H.Y."/>
            <person name="Chen S.E."/>
            <person name="Zhou L.G."/>
            <person name="Ni X.B."/>
            <person name="Tian J.H."/>
            <person name="Sheng Y."/>
            <person name="Liu T."/>
            <person name="Pan Y.S."/>
            <person name="Xia L.Y."/>
            <person name="Li J."/>
            <person name="Zhao F."/>
            <person name="Cao W.C."/>
        </authorList>
    </citation>
    <scope>NUCLEOTIDE SEQUENCE [LARGE SCALE GENOMIC DNA]</scope>
    <source>
        <strain evidence="1">HaeL-2018</strain>
    </source>
</reference>
<gene>
    <name evidence="1" type="ORF">HPB48_025276</name>
</gene>
<dbReference type="AlphaFoldDB" id="A0A9J6HA28"/>
<sequence>MPRRTATSSVVGLVCARLQLDRALWHLIANVFPTNATPGAWFRTTLCGLSEEYRAVMAPLKLSYGKREISFLTVDDRRKMKKKCDVAIKDRQRKPHSKTRIFNFVSLFHEV</sequence>
<evidence type="ECO:0000313" key="2">
    <source>
        <dbReference type="Proteomes" id="UP000821853"/>
    </source>
</evidence>
<name>A0A9J6HA28_HAELO</name>
<dbReference type="EMBL" id="JABSTR010001203">
    <property type="protein sequence ID" value="KAH9383605.1"/>
    <property type="molecule type" value="Genomic_DNA"/>
</dbReference>
<keyword evidence="2" id="KW-1185">Reference proteome</keyword>